<dbReference type="InterPro" id="IPR007327">
    <property type="entry name" value="TPD52"/>
</dbReference>
<evidence type="ECO:0000256" key="1">
    <source>
        <dbReference type="ARBA" id="ARBA00005702"/>
    </source>
</evidence>
<accession>A0AAF3F511</accession>
<proteinExistence type="inferred from homology"/>
<dbReference type="Pfam" id="PF04201">
    <property type="entry name" value="TPD52"/>
    <property type="match status" value="1"/>
</dbReference>
<dbReference type="PANTHER" id="PTHR19307:SF14">
    <property type="entry name" value="TUMOR PROTEIN D52"/>
    <property type="match status" value="1"/>
</dbReference>
<sequence>MSVIDLDEWENTENSAPGMRSSVDDDLKRLSLTEAEKEALLDDLKKTEEEIGTLEMVLSNRKEHALELRRKMKISRPIDMIAYETSTAFRTVMDTDAVKKTAAVANAGMEKTRDTVKSGWSAVRRNKVFQSVESSVNTALTSTAEVAKKGYEHLAGYNTIPKKDEE</sequence>
<dbReference type="AlphaFoldDB" id="A0AAF3F511"/>
<dbReference type="PANTHER" id="PTHR19307">
    <property type="entry name" value="TUMOR PROTEIN D52"/>
    <property type="match status" value="1"/>
</dbReference>
<name>A0AAF3F511_9BILA</name>
<reference evidence="6" key="1">
    <citation type="submission" date="2024-02" db="UniProtKB">
        <authorList>
            <consortium name="WormBaseParasite"/>
        </authorList>
    </citation>
    <scope>IDENTIFICATION</scope>
</reference>
<evidence type="ECO:0000313" key="6">
    <source>
        <dbReference type="WBParaSite" id="MBELARI_LOCUS21702"/>
    </source>
</evidence>
<comment type="similarity">
    <text evidence="1">Belongs to the TPD52 family.</text>
</comment>
<dbReference type="GO" id="GO:0005737">
    <property type="term" value="C:cytoplasm"/>
    <property type="evidence" value="ECO:0007669"/>
    <property type="project" value="TreeGrafter"/>
</dbReference>
<keyword evidence="2 3" id="KW-0175">Coiled coil</keyword>
<evidence type="ECO:0000313" key="5">
    <source>
        <dbReference type="Proteomes" id="UP000887575"/>
    </source>
</evidence>
<dbReference type="Proteomes" id="UP000887575">
    <property type="component" value="Unassembled WGS sequence"/>
</dbReference>
<evidence type="ECO:0000256" key="2">
    <source>
        <dbReference type="ARBA" id="ARBA00023054"/>
    </source>
</evidence>
<keyword evidence="5" id="KW-1185">Reference proteome</keyword>
<dbReference type="WBParaSite" id="MBELARI_LOCUS21702">
    <property type="protein sequence ID" value="MBELARI_LOCUS21702"/>
    <property type="gene ID" value="MBELARI_LOCUS21702"/>
</dbReference>
<evidence type="ECO:0000256" key="4">
    <source>
        <dbReference type="SAM" id="MobiDB-lite"/>
    </source>
</evidence>
<feature type="compositionally biased region" description="Acidic residues" evidence="4">
    <location>
        <begin position="1"/>
        <end position="11"/>
    </location>
</feature>
<organism evidence="5 6">
    <name type="scientific">Mesorhabditis belari</name>
    <dbReference type="NCBI Taxonomy" id="2138241"/>
    <lineage>
        <taxon>Eukaryota</taxon>
        <taxon>Metazoa</taxon>
        <taxon>Ecdysozoa</taxon>
        <taxon>Nematoda</taxon>
        <taxon>Chromadorea</taxon>
        <taxon>Rhabditida</taxon>
        <taxon>Rhabditina</taxon>
        <taxon>Rhabditomorpha</taxon>
        <taxon>Rhabditoidea</taxon>
        <taxon>Rhabditidae</taxon>
        <taxon>Mesorhabditinae</taxon>
        <taxon>Mesorhabditis</taxon>
    </lineage>
</organism>
<evidence type="ECO:0000256" key="3">
    <source>
        <dbReference type="SAM" id="Coils"/>
    </source>
</evidence>
<feature type="coiled-coil region" evidence="3">
    <location>
        <begin position="27"/>
        <end position="57"/>
    </location>
</feature>
<feature type="region of interest" description="Disordered" evidence="4">
    <location>
        <begin position="1"/>
        <end position="23"/>
    </location>
</feature>
<protein>
    <submittedName>
        <fullName evidence="6">Tumor protein D52</fullName>
    </submittedName>
</protein>